<dbReference type="FunFam" id="4.10.1000.10:FF:000018">
    <property type="entry name" value="Zinc finger protein"/>
    <property type="match status" value="1"/>
</dbReference>
<feature type="domain" description="C3H1-type" evidence="7">
    <location>
        <begin position="246"/>
        <end position="274"/>
    </location>
</feature>
<dbReference type="Proteomes" id="UP001338582">
    <property type="component" value="Chromosome 3"/>
</dbReference>
<dbReference type="EMBL" id="CP138896">
    <property type="protein sequence ID" value="WPK25274.1"/>
    <property type="molecule type" value="Genomic_DNA"/>
</dbReference>
<reference evidence="8 9" key="1">
    <citation type="submission" date="2023-10" db="EMBL/GenBank/DDBJ databases">
        <title>Draft Genome Sequence of Candida saopaulonensis from a very Premature Infant with Sepsis.</title>
        <authorList>
            <person name="Ning Y."/>
            <person name="Dai R."/>
            <person name="Xiao M."/>
            <person name="Xu Y."/>
            <person name="Yan Q."/>
            <person name="Zhang L."/>
        </authorList>
    </citation>
    <scope>NUCLEOTIDE SEQUENCE [LARGE SCALE GENOMIC DNA]</scope>
    <source>
        <strain evidence="8 9">19XY460</strain>
    </source>
</reference>
<keyword evidence="9" id="KW-1185">Reference proteome</keyword>
<dbReference type="SMART" id="SM00356">
    <property type="entry name" value="ZnF_C3H1"/>
    <property type="match status" value="2"/>
</dbReference>
<dbReference type="InterPro" id="IPR045877">
    <property type="entry name" value="ZFP36-like"/>
</dbReference>
<keyword evidence="4 5" id="KW-0862">Zinc</keyword>
<dbReference type="PANTHER" id="PTHR12547">
    <property type="entry name" value="CCCH ZINC FINGER/TIS11-RELATED"/>
    <property type="match status" value="1"/>
</dbReference>
<dbReference type="PROSITE" id="PS50103">
    <property type="entry name" value="ZF_C3H1"/>
    <property type="match status" value="2"/>
</dbReference>
<dbReference type="GO" id="GO:0010468">
    <property type="term" value="P:regulation of gene expression"/>
    <property type="evidence" value="ECO:0007669"/>
    <property type="project" value="UniProtKB-ARBA"/>
</dbReference>
<feature type="domain" description="C3H1-type" evidence="7">
    <location>
        <begin position="284"/>
        <end position="311"/>
    </location>
</feature>
<dbReference type="KEGG" id="asau:88173649"/>
<dbReference type="GO" id="GO:0006879">
    <property type="term" value="P:intracellular iron ion homeostasis"/>
    <property type="evidence" value="ECO:0007669"/>
    <property type="project" value="UniProtKB-ARBA"/>
</dbReference>
<evidence type="ECO:0000259" key="7">
    <source>
        <dbReference type="PROSITE" id="PS50103"/>
    </source>
</evidence>
<evidence type="ECO:0000256" key="6">
    <source>
        <dbReference type="SAM" id="MobiDB-lite"/>
    </source>
</evidence>
<evidence type="ECO:0000313" key="9">
    <source>
        <dbReference type="Proteomes" id="UP001338582"/>
    </source>
</evidence>
<dbReference type="SUPFAM" id="SSF90229">
    <property type="entry name" value="CCCH zinc finger"/>
    <property type="match status" value="2"/>
</dbReference>
<feature type="region of interest" description="Disordered" evidence="6">
    <location>
        <begin position="198"/>
        <end position="235"/>
    </location>
</feature>
<evidence type="ECO:0000256" key="2">
    <source>
        <dbReference type="ARBA" id="ARBA00022737"/>
    </source>
</evidence>
<feature type="compositionally biased region" description="Polar residues" evidence="6">
    <location>
        <begin position="117"/>
        <end position="126"/>
    </location>
</feature>
<dbReference type="GO" id="GO:0008270">
    <property type="term" value="F:zinc ion binding"/>
    <property type="evidence" value="ECO:0007669"/>
    <property type="project" value="UniProtKB-KW"/>
</dbReference>
<dbReference type="Pfam" id="PF00642">
    <property type="entry name" value="zf-CCCH"/>
    <property type="match status" value="2"/>
</dbReference>
<dbReference type="GeneID" id="88173649"/>
<dbReference type="AlphaFoldDB" id="A0AAX4H9W3"/>
<evidence type="ECO:0000256" key="5">
    <source>
        <dbReference type="PROSITE-ProRule" id="PRU00723"/>
    </source>
</evidence>
<protein>
    <recommendedName>
        <fullName evidence="7">C3H1-type domain-containing protein</fullName>
    </recommendedName>
</protein>
<feature type="region of interest" description="Disordered" evidence="6">
    <location>
        <begin position="83"/>
        <end position="144"/>
    </location>
</feature>
<dbReference type="InterPro" id="IPR036855">
    <property type="entry name" value="Znf_CCCH_sf"/>
</dbReference>
<keyword evidence="1 5" id="KW-0479">Metal-binding</keyword>
<gene>
    <name evidence="8" type="ORF">PUMCH_002585</name>
</gene>
<organism evidence="8 9">
    <name type="scientific">Australozyma saopauloensis</name>
    <dbReference type="NCBI Taxonomy" id="291208"/>
    <lineage>
        <taxon>Eukaryota</taxon>
        <taxon>Fungi</taxon>
        <taxon>Dikarya</taxon>
        <taxon>Ascomycota</taxon>
        <taxon>Saccharomycotina</taxon>
        <taxon>Pichiomycetes</taxon>
        <taxon>Metschnikowiaceae</taxon>
        <taxon>Australozyma</taxon>
    </lineage>
</organism>
<dbReference type="FunFam" id="4.10.1000.10:FF:000001">
    <property type="entry name" value="zinc finger CCCH domain-containing protein 15-like"/>
    <property type="match status" value="1"/>
</dbReference>
<keyword evidence="2" id="KW-0677">Repeat</keyword>
<feature type="zinc finger region" description="C3H1-type" evidence="5">
    <location>
        <begin position="284"/>
        <end position="311"/>
    </location>
</feature>
<name>A0AAX4H9W3_9ASCO</name>
<dbReference type="Gene3D" id="4.10.1000.10">
    <property type="entry name" value="Zinc finger, CCCH-type"/>
    <property type="match status" value="2"/>
</dbReference>
<evidence type="ECO:0000256" key="1">
    <source>
        <dbReference type="ARBA" id="ARBA00022723"/>
    </source>
</evidence>
<dbReference type="PANTHER" id="PTHR12547:SF18">
    <property type="entry name" value="PROTEIN TIS11"/>
    <property type="match status" value="1"/>
</dbReference>
<evidence type="ECO:0000256" key="3">
    <source>
        <dbReference type="ARBA" id="ARBA00022771"/>
    </source>
</evidence>
<keyword evidence="3 5" id="KW-0863">Zinc-finger</keyword>
<evidence type="ECO:0000313" key="8">
    <source>
        <dbReference type="EMBL" id="WPK25274.1"/>
    </source>
</evidence>
<feature type="compositionally biased region" description="Low complexity" evidence="6">
    <location>
        <begin position="211"/>
        <end position="235"/>
    </location>
</feature>
<sequence>MMDTLSYFHPSVEASHTHWNDQGYNSNSKWTAPSPTHSSEALESYSHNSPSLSFSETLVFSNMVAQQDLLPELWLELPPAATRHNSESMGSGQAHHYNHHPSPGADFHQHEHPFMHQPSNSNTNNVAFAGWNSKPRSNPPPGLAATAVLRDSSLEYAQSLLPHSLLMPLTQENLDFHKATKPQYNEFYTFDNSQNMDFTTEKLPHPHKARNNSVSSTSSSAHSSHSGSSSYSKTSKATNKSLNTQLYKTELCMSFMKTNVCPYGNKCQFAHGEAELKRVERPSNWRSKPCANWTRYGSCRYGKRCCFKHGE</sequence>
<evidence type="ECO:0000256" key="4">
    <source>
        <dbReference type="ARBA" id="ARBA00022833"/>
    </source>
</evidence>
<accession>A0AAX4H9W3</accession>
<proteinExistence type="predicted"/>
<dbReference type="RefSeq" id="XP_062877656.1">
    <property type="nucleotide sequence ID" value="XM_063021586.1"/>
</dbReference>
<dbReference type="InterPro" id="IPR000571">
    <property type="entry name" value="Znf_CCCH"/>
</dbReference>
<dbReference type="GO" id="GO:0003729">
    <property type="term" value="F:mRNA binding"/>
    <property type="evidence" value="ECO:0007669"/>
    <property type="project" value="InterPro"/>
</dbReference>
<feature type="zinc finger region" description="C3H1-type" evidence="5">
    <location>
        <begin position="246"/>
        <end position="274"/>
    </location>
</feature>